<keyword evidence="1" id="KW-0472">Membrane</keyword>
<feature type="transmembrane region" description="Helical" evidence="1">
    <location>
        <begin position="9"/>
        <end position="29"/>
    </location>
</feature>
<protein>
    <recommendedName>
        <fullName evidence="4">Secreted protein</fullName>
    </recommendedName>
</protein>
<organism evidence="2 3">
    <name type="scientific">Staurois parvus</name>
    <dbReference type="NCBI Taxonomy" id="386267"/>
    <lineage>
        <taxon>Eukaryota</taxon>
        <taxon>Metazoa</taxon>
        <taxon>Chordata</taxon>
        <taxon>Craniata</taxon>
        <taxon>Vertebrata</taxon>
        <taxon>Euteleostomi</taxon>
        <taxon>Amphibia</taxon>
        <taxon>Batrachia</taxon>
        <taxon>Anura</taxon>
        <taxon>Neobatrachia</taxon>
        <taxon>Ranoidea</taxon>
        <taxon>Ranidae</taxon>
        <taxon>Staurois</taxon>
    </lineage>
</organism>
<evidence type="ECO:0000313" key="2">
    <source>
        <dbReference type="EMBL" id="CAI9543625.1"/>
    </source>
</evidence>
<keyword evidence="3" id="KW-1185">Reference proteome</keyword>
<proteinExistence type="predicted"/>
<sequence>MYVKWFDTGMLYCVILVYSVNVTFCHFQISHQFRPPPYVLKSQGTEPGRRMPASARRHCRGHCKGDIAGAQDKVREEEIPEQRCSVFLSVARGYRLCYTQEYRQGG</sequence>
<name>A0ABN9B7R4_9NEOB</name>
<comment type="caution">
    <text evidence="2">The sequence shown here is derived from an EMBL/GenBank/DDBJ whole genome shotgun (WGS) entry which is preliminary data.</text>
</comment>
<evidence type="ECO:0000256" key="1">
    <source>
        <dbReference type="SAM" id="Phobius"/>
    </source>
</evidence>
<dbReference type="Proteomes" id="UP001162483">
    <property type="component" value="Unassembled WGS sequence"/>
</dbReference>
<keyword evidence="1" id="KW-1133">Transmembrane helix</keyword>
<reference evidence="2" key="1">
    <citation type="submission" date="2023-05" db="EMBL/GenBank/DDBJ databases">
        <authorList>
            <person name="Stuckert A."/>
        </authorList>
    </citation>
    <scope>NUCLEOTIDE SEQUENCE</scope>
</reference>
<evidence type="ECO:0008006" key="4">
    <source>
        <dbReference type="Google" id="ProtNLM"/>
    </source>
</evidence>
<gene>
    <name evidence="2" type="ORF">SPARVUS_LOCUS2316013</name>
</gene>
<evidence type="ECO:0000313" key="3">
    <source>
        <dbReference type="Proteomes" id="UP001162483"/>
    </source>
</evidence>
<accession>A0ABN9B7R4</accession>
<keyword evidence="1" id="KW-0812">Transmembrane</keyword>
<dbReference type="EMBL" id="CATNWA010002732">
    <property type="protein sequence ID" value="CAI9543625.1"/>
    <property type="molecule type" value="Genomic_DNA"/>
</dbReference>